<dbReference type="PANTHER" id="PTHR24171">
    <property type="entry name" value="ANKYRIN REPEAT DOMAIN-CONTAINING PROTEIN 39-RELATED"/>
    <property type="match status" value="1"/>
</dbReference>
<proteinExistence type="predicted"/>
<dbReference type="InterPro" id="IPR036770">
    <property type="entry name" value="Ankyrin_rpt-contain_sf"/>
</dbReference>
<dbReference type="OrthoDB" id="194358at2759"/>
<evidence type="ECO:0000256" key="5">
    <source>
        <dbReference type="SAM" id="SignalP"/>
    </source>
</evidence>
<dbReference type="PROSITE" id="PS50088">
    <property type="entry name" value="ANK_REPEAT"/>
    <property type="match status" value="1"/>
</dbReference>
<dbReference type="PROSITE" id="PS50297">
    <property type="entry name" value="ANK_REP_REGION"/>
    <property type="match status" value="1"/>
</dbReference>
<dbReference type="InterPro" id="IPR002110">
    <property type="entry name" value="Ankyrin_rpt"/>
</dbReference>
<dbReference type="InParanoid" id="B7G3A3"/>
<evidence type="ECO:0000256" key="1">
    <source>
        <dbReference type="ARBA" id="ARBA00022737"/>
    </source>
</evidence>
<evidence type="ECO:0000256" key="4">
    <source>
        <dbReference type="SAM" id="MobiDB-lite"/>
    </source>
</evidence>
<feature type="repeat" description="ANK" evidence="3">
    <location>
        <begin position="415"/>
        <end position="447"/>
    </location>
</feature>
<evidence type="ECO:0000313" key="6">
    <source>
        <dbReference type="EMBL" id="EEC46796.1"/>
    </source>
</evidence>
<keyword evidence="7" id="KW-1185">Reference proteome</keyword>
<dbReference type="AlphaFoldDB" id="B7G3A3"/>
<feature type="region of interest" description="Disordered" evidence="4">
    <location>
        <begin position="319"/>
        <end position="346"/>
    </location>
</feature>
<evidence type="ECO:0000313" key="7">
    <source>
        <dbReference type="Proteomes" id="UP000000759"/>
    </source>
</evidence>
<evidence type="ECO:0000256" key="2">
    <source>
        <dbReference type="ARBA" id="ARBA00023043"/>
    </source>
</evidence>
<dbReference type="GeneID" id="7202548"/>
<dbReference type="KEGG" id="pti:PHATRDRAFT_47410"/>
<dbReference type="RefSeq" id="XP_002181582.1">
    <property type="nucleotide sequence ID" value="XM_002181546.1"/>
</dbReference>
<name>B7G3A3_PHATC</name>
<protein>
    <submittedName>
        <fullName evidence="6">Uncharacterized protein</fullName>
    </submittedName>
</protein>
<evidence type="ECO:0000256" key="3">
    <source>
        <dbReference type="PROSITE-ProRule" id="PRU00023"/>
    </source>
</evidence>
<dbReference type="SMART" id="SM00248">
    <property type="entry name" value="ANK"/>
    <property type="match status" value="2"/>
</dbReference>
<dbReference type="SUPFAM" id="SSF48403">
    <property type="entry name" value="Ankyrin repeat"/>
    <property type="match status" value="1"/>
</dbReference>
<gene>
    <name evidence="6" type="ORF">PHATRDRAFT_47410</name>
</gene>
<feature type="compositionally biased region" description="Basic and acidic residues" evidence="4">
    <location>
        <begin position="320"/>
        <end position="336"/>
    </location>
</feature>
<keyword evidence="1" id="KW-0677">Repeat</keyword>
<dbReference type="PaxDb" id="2850-Phatr47410"/>
<reference evidence="6 7" key="1">
    <citation type="journal article" date="2008" name="Nature">
        <title>The Phaeodactylum genome reveals the evolutionary history of diatom genomes.</title>
        <authorList>
            <person name="Bowler C."/>
            <person name="Allen A.E."/>
            <person name="Badger J.H."/>
            <person name="Grimwood J."/>
            <person name="Jabbari K."/>
            <person name="Kuo A."/>
            <person name="Maheswari U."/>
            <person name="Martens C."/>
            <person name="Maumus F."/>
            <person name="Otillar R.P."/>
            <person name="Rayko E."/>
            <person name="Salamov A."/>
            <person name="Vandepoele K."/>
            <person name="Beszteri B."/>
            <person name="Gruber A."/>
            <person name="Heijde M."/>
            <person name="Katinka M."/>
            <person name="Mock T."/>
            <person name="Valentin K."/>
            <person name="Verret F."/>
            <person name="Berges J.A."/>
            <person name="Brownlee C."/>
            <person name="Cadoret J.P."/>
            <person name="Chiovitti A."/>
            <person name="Choi C.J."/>
            <person name="Coesel S."/>
            <person name="De Martino A."/>
            <person name="Detter J.C."/>
            <person name="Durkin C."/>
            <person name="Falciatore A."/>
            <person name="Fournet J."/>
            <person name="Haruta M."/>
            <person name="Huysman M.J."/>
            <person name="Jenkins B.D."/>
            <person name="Jiroutova K."/>
            <person name="Jorgensen R.E."/>
            <person name="Joubert Y."/>
            <person name="Kaplan A."/>
            <person name="Kroger N."/>
            <person name="Kroth P.G."/>
            <person name="La Roche J."/>
            <person name="Lindquist E."/>
            <person name="Lommer M."/>
            <person name="Martin-Jezequel V."/>
            <person name="Lopez P.J."/>
            <person name="Lucas S."/>
            <person name="Mangogna M."/>
            <person name="McGinnis K."/>
            <person name="Medlin L.K."/>
            <person name="Montsant A."/>
            <person name="Oudot-Le Secq M.P."/>
            <person name="Napoli C."/>
            <person name="Obornik M."/>
            <person name="Parker M.S."/>
            <person name="Petit J.L."/>
            <person name="Porcel B.M."/>
            <person name="Poulsen N."/>
            <person name="Robison M."/>
            <person name="Rychlewski L."/>
            <person name="Rynearson T.A."/>
            <person name="Schmutz J."/>
            <person name="Shapiro H."/>
            <person name="Siaut M."/>
            <person name="Stanley M."/>
            <person name="Sussman M.R."/>
            <person name="Taylor A.R."/>
            <person name="Vardi A."/>
            <person name="von Dassow P."/>
            <person name="Vyverman W."/>
            <person name="Willis A."/>
            <person name="Wyrwicz L.S."/>
            <person name="Rokhsar D.S."/>
            <person name="Weissenbach J."/>
            <person name="Armbrust E.V."/>
            <person name="Green B.R."/>
            <person name="Van de Peer Y."/>
            <person name="Grigoriev I.V."/>
        </authorList>
    </citation>
    <scope>NUCLEOTIDE SEQUENCE [LARGE SCALE GENOMIC DNA]</scope>
    <source>
        <strain evidence="6 7">CCAP 1055/1</strain>
    </source>
</reference>
<feature type="signal peptide" evidence="5">
    <location>
        <begin position="1"/>
        <end position="20"/>
    </location>
</feature>
<keyword evidence="2 3" id="KW-0040">ANK repeat</keyword>
<keyword evidence="5" id="KW-0732">Signal</keyword>
<dbReference type="Pfam" id="PF12796">
    <property type="entry name" value="Ank_2"/>
    <property type="match status" value="1"/>
</dbReference>
<organism evidence="6 7">
    <name type="scientific">Phaeodactylum tricornutum (strain CCAP 1055/1)</name>
    <dbReference type="NCBI Taxonomy" id="556484"/>
    <lineage>
        <taxon>Eukaryota</taxon>
        <taxon>Sar</taxon>
        <taxon>Stramenopiles</taxon>
        <taxon>Ochrophyta</taxon>
        <taxon>Bacillariophyta</taxon>
        <taxon>Bacillariophyceae</taxon>
        <taxon>Bacillariophycidae</taxon>
        <taxon>Naviculales</taxon>
        <taxon>Phaeodactylaceae</taxon>
        <taxon>Phaeodactylum</taxon>
    </lineage>
</organism>
<dbReference type="Gene3D" id="1.25.40.20">
    <property type="entry name" value="Ankyrin repeat-containing domain"/>
    <property type="match status" value="1"/>
</dbReference>
<feature type="region of interest" description="Disordered" evidence="4">
    <location>
        <begin position="364"/>
        <end position="384"/>
    </location>
</feature>
<feature type="chain" id="PRO_5002852951" evidence="5">
    <location>
        <begin position="21"/>
        <end position="484"/>
    </location>
</feature>
<dbReference type="EMBL" id="CM000615">
    <property type="protein sequence ID" value="EEC46796.1"/>
    <property type="molecule type" value="Genomic_DNA"/>
</dbReference>
<dbReference type="HOGENOM" id="CLU_643266_0_0_1"/>
<reference evidence="7" key="2">
    <citation type="submission" date="2008-08" db="EMBL/GenBank/DDBJ databases">
        <authorList>
            <consortium name="Diatom Consortium"/>
            <person name="Grigoriev I."/>
            <person name="Grimwood J."/>
            <person name="Kuo A."/>
            <person name="Otillar R.P."/>
            <person name="Salamov A."/>
            <person name="Detter J.C."/>
            <person name="Lindquist E."/>
            <person name="Shapiro H."/>
            <person name="Lucas S."/>
            <person name="Glavina del Rio T."/>
            <person name="Pitluck S."/>
            <person name="Rokhsar D."/>
            <person name="Bowler C."/>
        </authorList>
    </citation>
    <scope>GENOME REANNOTATION</scope>
    <source>
        <strain evidence="7">CCAP 1055/1</strain>
    </source>
</reference>
<dbReference type="STRING" id="556484.B7G3A3"/>
<accession>B7G3A3</accession>
<sequence length="484" mass="54278">MRYVLPFVLLPAILQRQSIGAEVAIDASGTIEKIVTNAAGTTDDDQQALLIRNGVGVDVSWPTHHEAESLKLYSERYDTFLNGCVARYGADTCIGSEQDRIAMNRRQPSYMKNFTYAGYAMVETPRVVMDILTSFFEKYSDDDWKAEDWEAGDTYVNHWEVETQLLDIGHPEKGLSSEKQQTLLRELQNVLTRWSGVELMATSMYGIRSYLGGSTLAPHVDRLPLVISAIVNVAQDVYQPWPLEVIGHDGIAVNITIEPGTMILYESHSVIHGRPYPLEGSFYANLFAHFEPIGYTQRLSAEMDSGPMRKSAQELFEDALESRQRKADLEEGERSHGNRQPVPTIPPYLYPGTEEESRWKQEFTFHRDSSSGDKQKSARTEGVQDAHIVAANGNMVQLKELKERDPQSLHTADSNGWKPIHEAARGGNTEVLDFLITDGADPNERTNEGKGASPLWWAEHFLHNDHPAIRLLRRNGAVAIGPNQ</sequence>
<dbReference type="OMA" id="EYLANFW"/>
<dbReference type="Proteomes" id="UP000000759">
    <property type="component" value="Chromosome 13"/>
</dbReference>